<dbReference type="SUPFAM" id="SSF55874">
    <property type="entry name" value="ATPase domain of HSP90 chaperone/DNA topoisomerase II/histidine kinase"/>
    <property type="match status" value="1"/>
</dbReference>
<accession>A0A913XPS0</accession>
<dbReference type="InterPro" id="IPR036097">
    <property type="entry name" value="HisK_dim/P_sf"/>
</dbReference>
<dbReference type="GO" id="GO:0016036">
    <property type="term" value="P:cellular response to phosphate starvation"/>
    <property type="evidence" value="ECO:0007669"/>
    <property type="project" value="TreeGrafter"/>
</dbReference>
<keyword evidence="5" id="KW-0418">Kinase</keyword>
<evidence type="ECO:0000313" key="8">
    <source>
        <dbReference type="EnsemblMetazoa" id="XP_020907718.1"/>
    </source>
</evidence>
<reference evidence="8" key="1">
    <citation type="submission" date="2022-11" db="UniProtKB">
        <authorList>
            <consortium name="EnsemblMetazoa"/>
        </authorList>
    </citation>
    <scope>IDENTIFICATION</scope>
</reference>
<dbReference type="GO" id="GO:0005886">
    <property type="term" value="C:plasma membrane"/>
    <property type="evidence" value="ECO:0007669"/>
    <property type="project" value="TreeGrafter"/>
</dbReference>
<evidence type="ECO:0000256" key="2">
    <source>
        <dbReference type="ARBA" id="ARBA00012438"/>
    </source>
</evidence>
<sequence length="345" mass="39818">MEMFGIKRSDLYPDVDHQKELYREAVYQDGKVVRTVHDLKRKSGKCFKASGFIRLLKDEMGEPDGFEGLYEDASDKIKLQELLDLPTDRLTEDRELYEKLKENTRLNLDYMTSLSHQIRTPLGALAHNLEEARNWIPEESSLWREMRYLSGQTRVCNMLAQNLSYIDRILQGEKFEKEVIDLARTLIEVKLNFKHMLRSEYLALHVDADTVNRFFREFRGSPELFRQVAFNLVDNAIKYSRTDTSIEIYASAGRYASNLNISNIGIPIPVNERSAIFDRGYRNPVAAASRDGTGLGLWIVKKIVDYHDGSIICYSEKCREHAPMAKVTFQLSFPQGKLGRKGWCA</sequence>
<evidence type="ECO:0000256" key="5">
    <source>
        <dbReference type="ARBA" id="ARBA00022777"/>
    </source>
</evidence>
<dbReference type="PROSITE" id="PS50109">
    <property type="entry name" value="HIS_KIN"/>
    <property type="match status" value="1"/>
</dbReference>
<dbReference type="InterPro" id="IPR036890">
    <property type="entry name" value="HATPase_C_sf"/>
</dbReference>
<protein>
    <recommendedName>
        <fullName evidence="2">histidine kinase</fullName>
        <ecNumber evidence="2">2.7.13.3</ecNumber>
    </recommendedName>
</protein>
<dbReference type="AlphaFoldDB" id="A0A913XPS0"/>
<dbReference type="EnsemblMetazoa" id="XM_021052059.1">
    <property type="protein sequence ID" value="XP_020907718.1"/>
    <property type="gene ID" value="LOC110245764"/>
</dbReference>
<dbReference type="OrthoDB" id="10071795at2759"/>
<dbReference type="InterPro" id="IPR003594">
    <property type="entry name" value="HATPase_dom"/>
</dbReference>
<evidence type="ECO:0000313" key="9">
    <source>
        <dbReference type="Proteomes" id="UP000887567"/>
    </source>
</evidence>
<dbReference type="InterPro" id="IPR005467">
    <property type="entry name" value="His_kinase_dom"/>
</dbReference>
<evidence type="ECO:0000256" key="1">
    <source>
        <dbReference type="ARBA" id="ARBA00000085"/>
    </source>
</evidence>
<keyword evidence="6" id="KW-0902">Two-component regulatory system</keyword>
<dbReference type="Gene3D" id="3.30.565.10">
    <property type="entry name" value="Histidine kinase-like ATPase, C-terminal domain"/>
    <property type="match status" value="1"/>
</dbReference>
<dbReference type="InterPro" id="IPR050351">
    <property type="entry name" value="BphY/WalK/GraS-like"/>
</dbReference>
<dbReference type="Pfam" id="PF02518">
    <property type="entry name" value="HATPase_c"/>
    <property type="match status" value="1"/>
</dbReference>
<dbReference type="RefSeq" id="XP_020907718.1">
    <property type="nucleotide sequence ID" value="XM_021052059.1"/>
</dbReference>
<organism evidence="8 9">
    <name type="scientific">Exaiptasia diaphana</name>
    <name type="common">Tropical sea anemone</name>
    <name type="synonym">Aiptasia pulchella</name>
    <dbReference type="NCBI Taxonomy" id="2652724"/>
    <lineage>
        <taxon>Eukaryota</taxon>
        <taxon>Metazoa</taxon>
        <taxon>Cnidaria</taxon>
        <taxon>Anthozoa</taxon>
        <taxon>Hexacorallia</taxon>
        <taxon>Actiniaria</taxon>
        <taxon>Aiptasiidae</taxon>
        <taxon>Exaiptasia</taxon>
    </lineage>
</organism>
<feature type="domain" description="Histidine kinase" evidence="7">
    <location>
        <begin position="113"/>
        <end position="337"/>
    </location>
</feature>
<dbReference type="GeneID" id="110245764"/>
<comment type="catalytic activity">
    <reaction evidence="1">
        <text>ATP + protein L-histidine = ADP + protein N-phospho-L-histidine.</text>
        <dbReference type="EC" id="2.7.13.3"/>
    </reaction>
</comment>
<evidence type="ECO:0000256" key="6">
    <source>
        <dbReference type="ARBA" id="ARBA00023012"/>
    </source>
</evidence>
<evidence type="ECO:0000256" key="3">
    <source>
        <dbReference type="ARBA" id="ARBA00022553"/>
    </source>
</evidence>
<evidence type="ECO:0000256" key="4">
    <source>
        <dbReference type="ARBA" id="ARBA00022679"/>
    </source>
</evidence>
<keyword evidence="4" id="KW-0808">Transferase</keyword>
<keyword evidence="3" id="KW-0597">Phosphoprotein</keyword>
<dbReference type="GO" id="GO:0004721">
    <property type="term" value="F:phosphoprotein phosphatase activity"/>
    <property type="evidence" value="ECO:0007669"/>
    <property type="project" value="TreeGrafter"/>
</dbReference>
<proteinExistence type="predicted"/>
<dbReference type="EC" id="2.7.13.3" evidence="2"/>
<name>A0A913XPS0_EXADI</name>
<dbReference type="KEGG" id="epa:110245764"/>
<dbReference type="PANTHER" id="PTHR45453:SF1">
    <property type="entry name" value="PHOSPHATE REGULON SENSOR PROTEIN PHOR"/>
    <property type="match status" value="1"/>
</dbReference>
<dbReference type="SUPFAM" id="SSF47384">
    <property type="entry name" value="Homodimeric domain of signal transducing histidine kinase"/>
    <property type="match status" value="1"/>
</dbReference>
<evidence type="ECO:0000259" key="7">
    <source>
        <dbReference type="PROSITE" id="PS50109"/>
    </source>
</evidence>
<keyword evidence="9" id="KW-1185">Reference proteome</keyword>
<dbReference type="PANTHER" id="PTHR45453">
    <property type="entry name" value="PHOSPHATE REGULON SENSOR PROTEIN PHOR"/>
    <property type="match status" value="1"/>
</dbReference>
<dbReference type="GO" id="GO:0000155">
    <property type="term" value="F:phosphorelay sensor kinase activity"/>
    <property type="evidence" value="ECO:0007669"/>
    <property type="project" value="InterPro"/>
</dbReference>
<dbReference type="SMART" id="SM00387">
    <property type="entry name" value="HATPase_c"/>
    <property type="match status" value="1"/>
</dbReference>
<dbReference type="Proteomes" id="UP000887567">
    <property type="component" value="Unplaced"/>
</dbReference>